<name>A0A1C3HBI9_SERMA</name>
<reference evidence="5 9" key="4">
    <citation type="submission" date="2023-11" db="EMBL/GenBank/DDBJ databases">
        <title>Detection of rare carbapenemases in Enterobacterales - comparison of two colorimetric and two CIM-based carbapenemase assays.</title>
        <authorList>
            <person name="Schaffarczyk L."/>
            <person name="Noster J."/>
            <person name="Stelzer Y."/>
            <person name="Sattler J."/>
            <person name="Gatermann S."/>
            <person name="Hamprecht A."/>
        </authorList>
    </citation>
    <scope>NUCLEOTIDE SEQUENCE [LARGE SCALE GENOMIC DNA]</scope>
    <source>
        <strain evidence="5 9">CIM-Carb-136</strain>
    </source>
</reference>
<dbReference type="InterPro" id="IPR036249">
    <property type="entry name" value="Thioredoxin-like_sf"/>
</dbReference>
<dbReference type="Proteomes" id="UP001275057">
    <property type="component" value="Unassembled WGS sequence"/>
</dbReference>
<dbReference type="Proteomes" id="UP000320710">
    <property type="component" value="Unassembled WGS sequence"/>
</dbReference>
<dbReference type="PROSITE" id="PS50405">
    <property type="entry name" value="GST_CTER"/>
    <property type="match status" value="1"/>
</dbReference>
<dbReference type="PANTHER" id="PTHR44051:SF19">
    <property type="entry name" value="DISULFIDE-BOND OXIDOREDUCTASE YFCG"/>
    <property type="match status" value="1"/>
</dbReference>
<dbReference type="FunFam" id="3.40.30.10:FF:000039">
    <property type="entry name" value="Glutathione S-transferase domain"/>
    <property type="match status" value="1"/>
</dbReference>
<evidence type="ECO:0000259" key="3">
    <source>
        <dbReference type="PROSITE" id="PS50404"/>
    </source>
</evidence>
<keyword evidence="2 6" id="KW-0808">Transferase</keyword>
<dbReference type="Gene3D" id="3.40.30.10">
    <property type="entry name" value="Glutaredoxin"/>
    <property type="match status" value="1"/>
</dbReference>
<dbReference type="GO" id="GO:0004364">
    <property type="term" value="F:glutathione transferase activity"/>
    <property type="evidence" value="ECO:0007669"/>
    <property type="project" value="UniProtKB-EC"/>
</dbReference>
<gene>
    <name evidence="6" type="primary">gstB_3</name>
    <name evidence="7" type="ORF">FHU12_2695</name>
    <name evidence="6" type="ORF">PWN146_01077</name>
    <name evidence="5" type="ORF">SJ435_12780</name>
</gene>
<dbReference type="RefSeq" id="WP_060432761.1">
    <property type="nucleotide sequence ID" value="NZ_CAMKJO010000001.1"/>
</dbReference>
<evidence type="ECO:0000313" key="7">
    <source>
        <dbReference type="EMBL" id="TQI85150.1"/>
    </source>
</evidence>
<dbReference type="SUPFAM" id="SSF47616">
    <property type="entry name" value="GST C-terminal domain-like"/>
    <property type="match status" value="1"/>
</dbReference>
<dbReference type="SFLD" id="SFLDG00358">
    <property type="entry name" value="Main_(cytGST)"/>
    <property type="match status" value="1"/>
</dbReference>
<dbReference type="EMBL" id="JAXABG010000007">
    <property type="protein sequence ID" value="MDX7083266.1"/>
    <property type="molecule type" value="Genomic_DNA"/>
</dbReference>
<evidence type="ECO:0000256" key="1">
    <source>
        <dbReference type="ARBA" id="ARBA00007409"/>
    </source>
</evidence>
<dbReference type="CDD" id="cd03047">
    <property type="entry name" value="GST_N_2"/>
    <property type="match status" value="1"/>
</dbReference>
<dbReference type="SFLD" id="SFLDG01150">
    <property type="entry name" value="Main.1:_Beta-like"/>
    <property type="match status" value="1"/>
</dbReference>
<dbReference type="EC" id="2.5.1.18" evidence="6"/>
<protein>
    <submittedName>
        <fullName evidence="5 6">Glutathione S-transferase</fullName>
        <ecNumber evidence="6">2.5.1.18</ecNumber>
    </submittedName>
</protein>
<organism evidence="6">
    <name type="scientific">Serratia marcescens</name>
    <dbReference type="NCBI Taxonomy" id="615"/>
    <lineage>
        <taxon>Bacteria</taxon>
        <taxon>Pseudomonadati</taxon>
        <taxon>Pseudomonadota</taxon>
        <taxon>Gammaproteobacteria</taxon>
        <taxon>Enterobacterales</taxon>
        <taxon>Yersiniaceae</taxon>
        <taxon>Serratia</taxon>
    </lineage>
</organism>
<dbReference type="EMBL" id="LT575490">
    <property type="protein sequence ID" value="SAY42399.1"/>
    <property type="molecule type" value="Genomic_DNA"/>
</dbReference>
<dbReference type="PANTHER" id="PTHR44051">
    <property type="entry name" value="GLUTATHIONE S-TRANSFERASE-RELATED"/>
    <property type="match status" value="1"/>
</dbReference>
<evidence type="ECO:0000313" key="6">
    <source>
        <dbReference type="EMBL" id="SAY42399.1"/>
    </source>
</evidence>
<dbReference type="CDD" id="cd03180">
    <property type="entry name" value="GST_C_2"/>
    <property type="match status" value="1"/>
</dbReference>
<evidence type="ECO:0000259" key="4">
    <source>
        <dbReference type="PROSITE" id="PS50405"/>
    </source>
</evidence>
<evidence type="ECO:0000256" key="2">
    <source>
        <dbReference type="ARBA" id="ARBA00022679"/>
    </source>
</evidence>
<feature type="domain" description="GST C-terminal" evidence="4">
    <location>
        <begin position="86"/>
        <end position="206"/>
    </location>
</feature>
<proteinExistence type="inferred from homology"/>
<comment type="similarity">
    <text evidence="1">Belongs to the GST superfamily.</text>
</comment>
<dbReference type="Gene3D" id="1.20.1050.10">
    <property type="match status" value="1"/>
</dbReference>
<dbReference type="Pfam" id="PF13417">
    <property type="entry name" value="GST_N_3"/>
    <property type="match status" value="1"/>
</dbReference>
<dbReference type="InterPro" id="IPR004045">
    <property type="entry name" value="Glutathione_S-Trfase_N"/>
</dbReference>
<dbReference type="InterPro" id="IPR036282">
    <property type="entry name" value="Glutathione-S-Trfase_C_sf"/>
</dbReference>
<evidence type="ECO:0000313" key="9">
    <source>
        <dbReference type="Proteomes" id="UP001275057"/>
    </source>
</evidence>
<evidence type="ECO:0000313" key="5">
    <source>
        <dbReference type="EMBL" id="MDX7083266.1"/>
    </source>
</evidence>
<feature type="domain" description="GST N-terminal" evidence="3">
    <location>
        <begin position="1"/>
        <end position="81"/>
    </location>
</feature>
<dbReference type="Pfam" id="PF13410">
    <property type="entry name" value="GST_C_2"/>
    <property type="match status" value="1"/>
</dbReference>
<reference evidence="7 8" key="3">
    <citation type="submission" date="2019-07" db="EMBL/GenBank/DDBJ databases">
        <title>Investigation of anaerobic lignin degradation for improved lignocellulosic biofuels.</title>
        <authorList>
            <person name="Deangelis K.PhD."/>
        </authorList>
    </citation>
    <scope>NUCLEOTIDE SEQUENCE [LARGE SCALE GENOMIC DNA]</scope>
    <source>
        <strain evidence="7 8">106R</strain>
    </source>
</reference>
<dbReference type="PROSITE" id="PS50404">
    <property type="entry name" value="GST_NTER"/>
    <property type="match status" value="1"/>
</dbReference>
<dbReference type="SFLD" id="SFLDS00019">
    <property type="entry name" value="Glutathione_Transferase_(cytos"/>
    <property type="match status" value="1"/>
</dbReference>
<dbReference type="EMBL" id="VFMJ01000001">
    <property type="protein sequence ID" value="TQI85150.1"/>
    <property type="molecule type" value="Genomic_DNA"/>
</dbReference>
<sequence>MLTIWGRENSNNVRKVLWCAAELGLSYTHINAGGAFGKVNEESYRALNPNGLVPLLQDDDFVLWESNTIVRYLAAKFGDATFYPQDLQARAAAEKWMDWTTSTIVPAFTIVFWGLIRTAPELRDMAKIEAAIATLEKHFDVIEQTLAHQPYLSGDAFGFGDIPLGSFAYGWFEMPIARRSRPNMERWYQQLRDRPAYQRGVMSELT</sequence>
<dbReference type="InterPro" id="IPR010987">
    <property type="entry name" value="Glutathione-S-Trfase_C-like"/>
</dbReference>
<reference evidence="7 8" key="2">
    <citation type="submission" date="2019-06" db="EMBL/GenBank/DDBJ databases">
        <authorList>
            <person name="Deangelis K."/>
            <person name="Huntemann M."/>
            <person name="Clum A."/>
            <person name="Pillay M."/>
            <person name="Palaniappan K."/>
            <person name="Varghese N."/>
            <person name="Mikhailova N."/>
            <person name="Stamatis D."/>
            <person name="Reddy T."/>
            <person name="Daum C."/>
            <person name="Shapiro N."/>
            <person name="Ivanova N."/>
            <person name="Kyrpides N."/>
            <person name="Woyke T."/>
        </authorList>
    </citation>
    <scope>NUCLEOTIDE SEQUENCE [LARGE SCALE GENOMIC DNA]</scope>
    <source>
        <strain evidence="7 8">106R</strain>
    </source>
</reference>
<dbReference type="SUPFAM" id="SSF52833">
    <property type="entry name" value="Thioredoxin-like"/>
    <property type="match status" value="1"/>
</dbReference>
<dbReference type="AlphaFoldDB" id="A0A1C3HBI9"/>
<dbReference type="InterPro" id="IPR040079">
    <property type="entry name" value="Glutathione_S-Trfase"/>
</dbReference>
<reference evidence="6" key="1">
    <citation type="submission" date="2016-05" db="EMBL/GenBank/DDBJ databases">
        <authorList>
            <person name="Cock P.J.A."/>
            <person name="Cock P.J.A."/>
        </authorList>
    </citation>
    <scope>NUCLEOTIDE SEQUENCE</scope>
    <source>
        <strain evidence="6">PWN146_assembly</strain>
    </source>
</reference>
<evidence type="ECO:0000313" key="8">
    <source>
        <dbReference type="Proteomes" id="UP000320710"/>
    </source>
</evidence>
<accession>A0A1C3HBI9</accession>